<dbReference type="Gene3D" id="3.10.310.70">
    <property type="match status" value="1"/>
</dbReference>
<gene>
    <name evidence="2" type="ORF">UFOPK3516_01066</name>
</gene>
<dbReference type="PANTHER" id="PTHR22642:SF2">
    <property type="entry name" value="PROTEIN LONG AFTER FAR-RED 3"/>
    <property type="match status" value="1"/>
</dbReference>
<proteinExistence type="predicted"/>
<dbReference type="InterPro" id="IPR032466">
    <property type="entry name" value="Metal_Hydrolase"/>
</dbReference>
<dbReference type="InterPro" id="IPR013108">
    <property type="entry name" value="Amidohydro_3"/>
</dbReference>
<dbReference type="AlphaFoldDB" id="A0A6J7GGP7"/>
<reference evidence="2" key="1">
    <citation type="submission" date="2020-05" db="EMBL/GenBank/DDBJ databases">
        <authorList>
            <person name="Chiriac C."/>
            <person name="Salcher M."/>
            <person name="Ghai R."/>
            <person name="Kavagutti S V."/>
        </authorList>
    </citation>
    <scope>NUCLEOTIDE SEQUENCE</scope>
</reference>
<dbReference type="PANTHER" id="PTHR22642">
    <property type="entry name" value="IMIDAZOLONEPROPIONASE"/>
    <property type="match status" value="1"/>
</dbReference>
<evidence type="ECO:0000313" key="2">
    <source>
        <dbReference type="EMBL" id="CAB4903610.1"/>
    </source>
</evidence>
<protein>
    <submittedName>
        <fullName evidence="2">Unannotated protein</fullName>
    </submittedName>
</protein>
<dbReference type="SUPFAM" id="SSF51556">
    <property type="entry name" value="Metallo-dependent hydrolases"/>
    <property type="match status" value="1"/>
</dbReference>
<dbReference type="InterPro" id="IPR011059">
    <property type="entry name" value="Metal-dep_hydrolase_composite"/>
</dbReference>
<accession>A0A6J7GGP7</accession>
<dbReference type="EMBL" id="CAFBMB010000085">
    <property type="protein sequence ID" value="CAB4903610.1"/>
    <property type="molecule type" value="Genomic_DNA"/>
</dbReference>
<evidence type="ECO:0000259" key="1">
    <source>
        <dbReference type="Pfam" id="PF07969"/>
    </source>
</evidence>
<organism evidence="2">
    <name type="scientific">freshwater metagenome</name>
    <dbReference type="NCBI Taxonomy" id="449393"/>
    <lineage>
        <taxon>unclassified sequences</taxon>
        <taxon>metagenomes</taxon>
        <taxon>ecological metagenomes</taxon>
    </lineage>
</organism>
<dbReference type="GO" id="GO:0016810">
    <property type="term" value="F:hydrolase activity, acting on carbon-nitrogen (but not peptide) bonds"/>
    <property type="evidence" value="ECO:0007669"/>
    <property type="project" value="InterPro"/>
</dbReference>
<dbReference type="Gene3D" id="2.30.40.10">
    <property type="entry name" value="Urease, subunit C, domain 1"/>
    <property type="match status" value="1"/>
</dbReference>
<sequence>MTLHLTNARIPGERGLLGNLINIAIDDGVVTALDFIGHTTSVTLPSAAKAARVVHGDEQIIDLDGRWIMPGLWDSHVHMGQWAQTRYRLDLSDARTLAEVAHRAGERMRAGDARVVGFGWRPAEVSGEISLELLDAATGDVPTFLFSADLHTAWVNSAGFREVDLHATQTGELSEQACFDVGKRVAIVDEGELDRWVDAAAREAAARGVVGIVDFEMANNAAAWRRRVAGGTDVLRVETAIYAEHLAYAIESGMRSGDTIASTQGLVRVGPLKIILDGSLGSQTARCFEPYPDVIGPRARGVLNHALPELAALMGRGWAAGLEPAVHAIGDEAVAHALDAFEAVECRGTIEHAQLVRSEDLRRFAPAGVAASVQPGHLRDDRDVAERLWAGRTSQAFPLRQMRDAGVEIRFGSDAPVTALDPWQAIQAAVTRTGDDRSAWHAAECLTVDEAIGASVRTHIAVNQPADFAVLDSDPLDMPVDDLGSMKVSATFVGGRATHMAL</sequence>
<dbReference type="InterPro" id="IPR033932">
    <property type="entry name" value="YtcJ-like"/>
</dbReference>
<feature type="domain" description="Amidohydrolase 3" evidence="1">
    <location>
        <begin position="59"/>
        <end position="497"/>
    </location>
</feature>
<dbReference type="Pfam" id="PF07969">
    <property type="entry name" value="Amidohydro_3"/>
    <property type="match status" value="1"/>
</dbReference>
<name>A0A6J7GGP7_9ZZZZ</name>
<dbReference type="CDD" id="cd01300">
    <property type="entry name" value="YtcJ_like"/>
    <property type="match status" value="1"/>
</dbReference>
<dbReference type="Gene3D" id="3.20.20.140">
    <property type="entry name" value="Metal-dependent hydrolases"/>
    <property type="match status" value="1"/>
</dbReference>
<dbReference type="SUPFAM" id="SSF51338">
    <property type="entry name" value="Composite domain of metallo-dependent hydrolases"/>
    <property type="match status" value="1"/>
</dbReference>